<feature type="transmembrane region" description="Helical" evidence="4">
    <location>
        <begin position="44"/>
        <end position="64"/>
    </location>
</feature>
<evidence type="ECO:0000256" key="4">
    <source>
        <dbReference type="SAM" id="Phobius"/>
    </source>
</evidence>
<evidence type="ECO:0000313" key="6">
    <source>
        <dbReference type="EMBL" id="RFC64506.1"/>
    </source>
</evidence>
<keyword evidence="7" id="KW-1185">Reference proteome</keyword>
<protein>
    <submittedName>
        <fullName evidence="6">TlpA family protein disulfide reductase</fullName>
    </submittedName>
</protein>
<dbReference type="InterPro" id="IPR036249">
    <property type="entry name" value="Thioredoxin-like_sf"/>
</dbReference>
<dbReference type="CDD" id="cd02966">
    <property type="entry name" value="TlpA_like_family"/>
    <property type="match status" value="1"/>
</dbReference>
<comment type="caution">
    <text evidence="6">The sequence shown here is derived from an EMBL/GenBank/DDBJ whole genome shotgun (WGS) entry which is preliminary data.</text>
</comment>
<dbReference type="Proteomes" id="UP000264310">
    <property type="component" value="Unassembled WGS sequence"/>
</dbReference>
<dbReference type="PANTHER" id="PTHR42852:SF18">
    <property type="entry name" value="CHROMOSOME UNDETERMINED SCAFFOLD_47, WHOLE GENOME SHOTGUN SEQUENCE"/>
    <property type="match status" value="1"/>
</dbReference>
<reference evidence="6 7" key="1">
    <citation type="submission" date="2018-08" db="EMBL/GenBank/DDBJ databases">
        <title>Fulvimarina sp. 85, whole genome shotgun sequence.</title>
        <authorList>
            <person name="Tuo L."/>
        </authorList>
    </citation>
    <scope>NUCLEOTIDE SEQUENCE [LARGE SCALE GENOMIC DNA]</scope>
    <source>
        <strain evidence="6 7">85</strain>
    </source>
</reference>
<feature type="transmembrane region" description="Helical" evidence="4">
    <location>
        <begin position="16"/>
        <end position="37"/>
    </location>
</feature>
<proteinExistence type="predicted"/>
<dbReference type="Pfam" id="PF08534">
    <property type="entry name" value="Redoxin"/>
    <property type="match status" value="1"/>
</dbReference>
<dbReference type="OrthoDB" id="9799347at2"/>
<dbReference type="GO" id="GO:0017004">
    <property type="term" value="P:cytochrome complex assembly"/>
    <property type="evidence" value="ECO:0007669"/>
    <property type="project" value="UniProtKB-KW"/>
</dbReference>
<feature type="transmembrane region" description="Helical" evidence="4">
    <location>
        <begin position="106"/>
        <end position="127"/>
    </location>
</feature>
<dbReference type="EMBL" id="QURL01000003">
    <property type="protein sequence ID" value="RFC64506.1"/>
    <property type="molecule type" value="Genomic_DNA"/>
</dbReference>
<name>A0A371X5K3_9HYPH</name>
<dbReference type="InterPro" id="IPR013766">
    <property type="entry name" value="Thioredoxin_domain"/>
</dbReference>
<dbReference type="InterPro" id="IPR050553">
    <property type="entry name" value="Thioredoxin_ResA/DsbE_sf"/>
</dbReference>
<dbReference type="InterPro" id="IPR013740">
    <property type="entry name" value="Redoxin"/>
</dbReference>
<keyword evidence="3" id="KW-0676">Redox-active center</keyword>
<organism evidence="6 7">
    <name type="scientific">Fulvimarina endophytica</name>
    <dbReference type="NCBI Taxonomy" id="2293836"/>
    <lineage>
        <taxon>Bacteria</taxon>
        <taxon>Pseudomonadati</taxon>
        <taxon>Pseudomonadota</taxon>
        <taxon>Alphaproteobacteria</taxon>
        <taxon>Hyphomicrobiales</taxon>
        <taxon>Aurantimonadaceae</taxon>
        <taxon>Fulvimarina</taxon>
    </lineage>
</organism>
<keyword evidence="4" id="KW-1133">Transmembrane helix</keyword>
<evidence type="ECO:0000256" key="1">
    <source>
        <dbReference type="ARBA" id="ARBA00004196"/>
    </source>
</evidence>
<dbReference type="RefSeq" id="WP_116682921.1">
    <property type="nucleotide sequence ID" value="NZ_QURL01000003.1"/>
</dbReference>
<evidence type="ECO:0000256" key="2">
    <source>
        <dbReference type="ARBA" id="ARBA00022748"/>
    </source>
</evidence>
<dbReference type="Gene3D" id="3.40.30.10">
    <property type="entry name" value="Glutaredoxin"/>
    <property type="match status" value="1"/>
</dbReference>
<keyword evidence="4" id="KW-0472">Membrane</keyword>
<dbReference type="InterPro" id="IPR017937">
    <property type="entry name" value="Thioredoxin_CS"/>
</dbReference>
<dbReference type="AlphaFoldDB" id="A0A371X5K3"/>
<gene>
    <name evidence="6" type="ORF">DYI37_09430</name>
</gene>
<dbReference type="GO" id="GO:0015036">
    <property type="term" value="F:disulfide oxidoreductase activity"/>
    <property type="evidence" value="ECO:0007669"/>
    <property type="project" value="UniProtKB-ARBA"/>
</dbReference>
<evidence type="ECO:0000256" key="3">
    <source>
        <dbReference type="ARBA" id="ARBA00023284"/>
    </source>
</evidence>
<evidence type="ECO:0000313" key="7">
    <source>
        <dbReference type="Proteomes" id="UP000264310"/>
    </source>
</evidence>
<accession>A0A371X5K3</accession>
<dbReference type="GO" id="GO:0030313">
    <property type="term" value="C:cell envelope"/>
    <property type="evidence" value="ECO:0007669"/>
    <property type="project" value="UniProtKB-SubCell"/>
</dbReference>
<feature type="transmembrane region" description="Helical" evidence="4">
    <location>
        <begin position="76"/>
        <end position="99"/>
    </location>
</feature>
<dbReference type="PANTHER" id="PTHR42852">
    <property type="entry name" value="THIOL:DISULFIDE INTERCHANGE PROTEIN DSBE"/>
    <property type="match status" value="1"/>
</dbReference>
<comment type="subcellular location">
    <subcellularLocation>
        <location evidence="1">Cell envelope</location>
    </subcellularLocation>
</comment>
<feature type="domain" description="Thioredoxin" evidence="5">
    <location>
        <begin position="128"/>
        <end position="265"/>
    </location>
</feature>
<evidence type="ECO:0000259" key="5">
    <source>
        <dbReference type="PROSITE" id="PS51352"/>
    </source>
</evidence>
<sequence length="265" mass="28946">MTALSLGPFLFAGDRLAALIGLFAFFGLSAILSLRFGGDLAGKAVNAFIIGLLTARTAHVAAHWPSFAEEPERILMIWQGGFMLWPGLVAAAVYLLWTFADARRRIAAIGALTAGLFVWNIAVQLIATTEAIASPPTPMQTLDGRSVTLAEFEGRPVVVNLWATWCPPCRREMPMMTEMARERDDVAFVFANQGEGASRVIRYFNDEALNAEHVTLDQSTAVARHYNVRGYPATLFLDEDGVLQDMHFGEISREGLSAAIDGLTR</sequence>
<dbReference type="PROSITE" id="PS00194">
    <property type="entry name" value="THIOREDOXIN_1"/>
    <property type="match status" value="1"/>
</dbReference>
<dbReference type="SUPFAM" id="SSF52833">
    <property type="entry name" value="Thioredoxin-like"/>
    <property type="match status" value="1"/>
</dbReference>
<keyword evidence="4" id="KW-0812">Transmembrane</keyword>
<dbReference type="PROSITE" id="PS51352">
    <property type="entry name" value="THIOREDOXIN_2"/>
    <property type="match status" value="1"/>
</dbReference>
<keyword evidence="2" id="KW-0201">Cytochrome c-type biogenesis</keyword>